<dbReference type="EC" id="2.7.11.1" evidence="1"/>
<evidence type="ECO:0000256" key="4">
    <source>
        <dbReference type="ARBA" id="ARBA00022679"/>
    </source>
</evidence>
<dbReference type="InterPro" id="IPR011009">
    <property type="entry name" value="Kinase-like_dom_sf"/>
</dbReference>
<evidence type="ECO:0000256" key="3">
    <source>
        <dbReference type="ARBA" id="ARBA00022553"/>
    </source>
</evidence>
<comment type="caution">
    <text evidence="10">The sequence shown here is derived from an EMBL/GenBank/DDBJ whole genome shotgun (WGS) entry which is preliminary data.</text>
</comment>
<evidence type="ECO:0000256" key="7">
    <source>
        <dbReference type="ARBA" id="ARBA00022840"/>
    </source>
</evidence>
<name>A0AAV8ZVZ5_9CUCU</name>
<keyword evidence="7" id="KW-0067">ATP-binding</keyword>
<dbReference type="SUPFAM" id="SSF56112">
    <property type="entry name" value="Protein kinase-like (PK-like)"/>
    <property type="match status" value="1"/>
</dbReference>
<dbReference type="GO" id="GO:0004694">
    <property type="term" value="F:eukaryotic translation initiation factor 2alpha kinase activity"/>
    <property type="evidence" value="ECO:0007669"/>
    <property type="project" value="TreeGrafter"/>
</dbReference>
<feature type="region of interest" description="Disordered" evidence="8">
    <location>
        <begin position="1"/>
        <end position="29"/>
    </location>
</feature>
<gene>
    <name evidence="10" type="ORF">NQ314_000248</name>
</gene>
<keyword evidence="3" id="KW-0597">Phosphoprotein</keyword>
<evidence type="ECO:0000256" key="6">
    <source>
        <dbReference type="ARBA" id="ARBA00022777"/>
    </source>
</evidence>
<evidence type="ECO:0000259" key="9">
    <source>
        <dbReference type="Pfam" id="PF22949"/>
    </source>
</evidence>
<evidence type="ECO:0000313" key="10">
    <source>
        <dbReference type="EMBL" id="KAJ8972290.1"/>
    </source>
</evidence>
<evidence type="ECO:0000256" key="2">
    <source>
        <dbReference type="ARBA" id="ARBA00022527"/>
    </source>
</evidence>
<proteinExistence type="predicted"/>
<dbReference type="GO" id="GO:0005634">
    <property type="term" value="C:nucleus"/>
    <property type="evidence" value="ECO:0007669"/>
    <property type="project" value="TreeGrafter"/>
</dbReference>
<keyword evidence="5" id="KW-0547">Nucleotide-binding</keyword>
<dbReference type="Proteomes" id="UP001162156">
    <property type="component" value="Unassembled WGS sequence"/>
</dbReference>
<dbReference type="Gene3D" id="3.30.200.20">
    <property type="entry name" value="Phosphorylase Kinase, domain 1"/>
    <property type="match status" value="1"/>
</dbReference>
<accession>A0AAV8ZVZ5</accession>
<feature type="domain" description="Heme-regulated eIF-2-alpha kinase helical" evidence="9">
    <location>
        <begin position="43"/>
        <end position="111"/>
    </location>
</feature>
<keyword evidence="4" id="KW-0808">Transferase</keyword>
<evidence type="ECO:0000256" key="1">
    <source>
        <dbReference type="ARBA" id="ARBA00012513"/>
    </source>
</evidence>
<dbReference type="InterPro" id="IPR050339">
    <property type="entry name" value="CC_SR_Kinase"/>
</dbReference>
<protein>
    <recommendedName>
        <fullName evidence="1">non-specific serine/threonine protein kinase</fullName>
        <ecNumber evidence="1">2.7.11.1</ecNumber>
    </recommendedName>
</protein>
<sequence>MSQSDDAMSVGDEKEAEESTDDHLTTESQPQSVCIASARKVSTPVSILIESLIKNICTIYETDPNKASLMYKLICDQLFRMNLIDESYTMTEFEGMRSQYQKALLHLVTSVYKVKHKLDGTEYAVKKIPIRSEGIESVRNYLSEVKTFASMNHSNIVQYKAAWLEIGAPSTNRAIAGNHTESLDESKSIPVQCSPEYIYHKDCTESFTNEVYEDSTDFEIDFEHSVTGGSTTKSPVSNCKSRKKRQSVSEGGKTVYKLDLKEIEKIKLSNKSKVKWATLYIQMALCQSTLKQWLEKRNSVSNPNKAVVHINEQVIRTNTINQILIQLLKGTFIEKY</sequence>
<keyword evidence="6" id="KW-0418">Kinase</keyword>
<dbReference type="GO" id="GO:0005524">
    <property type="term" value="F:ATP binding"/>
    <property type="evidence" value="ECO:0007669"/>
    <property type="project" value="UniProtKB-KW"/>
</dbReference>
<dbReference type="EMBL" id="JANEYF010000095">
    <property type="protein sequence ID" value="KAJ8972290.1"/>
    <property type="molecule type" value="Genomic_DNA"/>
</dbReference>
<keyword evidence="11" id="KW-1185">Reference proteome</keyword>
<dbReference type="InterPro" id="IPR054521">
    <property type="entry name" value="HRI2_3H"/>
</dbReference>
<dbReference type="Pfam" id="PF22949">
    <property type="entry name" value="HRI2_3H"/>
    <property type="match status" value="1"/>
</dbReference>
<dbReference type="PANTHER" id="PTHR11042">
    <property type="entry name" value="EUKARYOTIC TRANSLATION INITIATION FACTOR 2-ALPHA KINASE EIF2-ALPHA KINASE -RELATED"/>
    <property type="match status" value="1"/>
</dbReference>
<dbReference type="GO" id="GO:0005737">
    <property type="term" value="C:cytoplasm"/>
    <property type="evidence" value="ECO:0007669"/>
    <property type="project" value="TreeGrafter"/>
</dbReference>
<organism evidence="10 11">
    <name type="scientific">Rhamnusium bicolor</name>
    <dbReference type="NCBI Taxonomy" id="1586634"/>
    <lineage>
        <taxon>Eukaryota</taxon>
        <taxon>Metazoa</taxon>
        <taxon>Ecdysozoa</taxon>
        <taxon>Arthropoda</taxon>
        <taxon>Hexapoda</taxon>
        <taxon>Insecta</taxon>
        <taxon>Pterygota</taxon>
        <taxon>Neoptera</taxon>
        <taxon>Endopterygota</taxon>
        <taxon>Coleoptera</taxon>
        <taxon>Polyphaga</taxon>
        <taxon>Cucujiformia</taxon>
        <taxon>Chrysomeloidea</taxon>
        <taxon>Cerambycidae</taxon>
        <taxon>Lepturinae</taxon>
        <taxon>Rhagiini</taxon>
        <taxon>Rhamnusium</taxon>
    </lineage>
</organism>
<reference evidence="10" key="1">
    <citation type="journal article" date="2023" name="Insect Mol. Biol.">
        <title>Genome sequencing provides insights into the evolution of gene families encoding plant cell wall-degrading enzymes in longhorned beetles.</title>
        <authorList>
            <person name="Shin N.R."/>
            <person name="Okamura Y."/>
            <person name="Kirsch R."/>
            <person name="Pauchet Y."/>
        </authorList>
    </citation>
    <scope>NUCLEOTIDE SEQUENCE</scope>
    <source>
        <strain evidence="10">RBIC_L_NR</strain>
    </source>
</reference>
<evidence type="ECO:0000313" key="11">
    <source>
        <dbReference type="Proteomes" id="UP001162156"/>
    </source>
</evidence>
<dbReference type="PANTHER" id="PTHR11042:SF187">
    <property type="entry name" value="EUKARYOTIC TRANSLATION INITIATION FACTOR 2-ALPHA KINASE 2"/>
    <property type="match status" value="1"/>
</dbReference>
<dbReference type="AlphaFoldDB" id="A0AAV8ZVZ5"/>
<keyword evidence="2" id="KW-0723">Serine/threonine-protein kinase</keyword>
<evidence type="ECO:0000256" key="5">
    <source>
        <dbReference type="ARBA" id="ARBA00022741"/>
    </source>
</evidence>
<evidence type="ECO:0000256" key="8">
    <source>
        <dbReference type="SAM" id="MobiDB-lite"/>
    </source>
</evidence>